<feature type="repeat" description="ANK" evidence="3">
    <location>
        <begin position="1253"/>
        <end position="1292"/>
    </location>
</feature>
<dbReference type="PANTHER" id="PTHR24198">
    <property type="entry name" value="ANKYRIN REPEAT AND PROTEIN KINASE DOMAIN-CONTAINING PROTEIN"/>
    <property type="match status" value="1"/>
</dbReference>
<dbReference type="Pfam" id="PF12796">
    <property type="entry name" value="Ank_2"/>
    <property type="match status" value="12"/>
</dbReference>
<feature type="repeat" description="ANK" evidence="3">
    <location>
        <begin position="2485"/>
        <end position="2517"/>
    </location>
</feature>
<dbReference type="PROSITE" id="PS50297">
    <property type="entry name" value="ANK_REP_REGION"/>
    <property type="match status" value="14"/>
</dbReference>
<feature type="repeat" description="ANK" evidence="3">
    <location>
        <begin position="2265"/>
        <end position="2297"/>
    </location>
</feature>
<dbReference type="PANTHER" id="PTHR24198:SF165">
    <property type="entry name" value="ANKYRIN REPEAT-CONTAINING PROTEIN-RELATED"/>
    <property type="match status" value="1"/>
</dbReference>
<proteinExistence type="predicted"/>
<feature type="repeat" description="ANK" evidence="3">
    <location>
        <begin position="1892"/>
        <end position="1924"/>
    </location>
</feature>
<feature type="repeat" description="ANK" evidence="3">
    <location>
        <begin position="1508"/>
        <end position="1540"/>
    </location>
</feature>
<protein>
    <submittedName>
        <fullName evidence="4">Ankyrin</fullName>
    </submittedName>
</protein>
<feature type="repeat" description="ANK" evidence="3">
    <location>
        <begin position="1960"/>
        <end position="1992"/>
    </location>
</feature>
<sequence length="3015" mass="351311">MINLFKIINENNLDKLKNYIKNNNINLQDLKEEFNGYNGYTNLKQCIENKVSPEIFEFINIHGKYNLLNSTFLSISIEKHNFEIAKYIIENGTEVNSLSYGNIILKKTKRGTQYLIRNGLNINSELLMELIKINNHVFLNQIFNNYIYDNSFILSLLSFQKNKTKLSYTELFDMTKKEKEKIKFNKTMYEVAIMNNCIETIMLLYLYDTRETNVIAKNIISILNQNNKLKGPFLNKIKNSPFKISTKEKLINILESNKTKQEIKYKISQLIKNNNVYHLKSYIKENNIKLADYREDFNQKDDILKFTIKSSYSIEMLNFIYKTCHYENLDFSSDKNYKDDTTLFYLVLSKNKFKFFDFLIKIGLNINKIDILTWLYEDRILDNKKLKYILNCQFQILPNTINQLIVDNKLDLLKCIFEKYIYNNLFILKLLSIYKNHTTLSKKTKININDLMYEKALESNNFEAITFLYINDNRNKEQIFKDIFQLLDKDKYIYCNERKKSFIQNIKKMDLIPLDSFFIDNLNNSEEDILELKKYIIKYNIILSYFNNKLFDLLIYTIEKDISFNTISFLMSHYLSLDYVVVDSKDSRKYKSPLYCAIANKRYNIASLFLKNGANINFKIHEKEIIVKLYEERLLNKKALKLLIKNNITISSEFLDILIKNRKYDLLFTIFKYNVFDNTFILNLLTLSTHKTPLSNNQLLNIMVNEESKIDIGKDWYKNIIINKDSGFLEILYHYRLLKKELNFVLDKNEIECILNHAIENDDYILIEKNIDIENILINYQYICNHYNILTFLLTKVFDKEQYNIKNVKFYEKMGILDLNNLSIFKFFKFYIHKWINHKNFNFIDFDLEKILESLNTSIEITFKNKAIYLTKFFIDTALNNETFDFNVISFENLLSILVNQIYCYQMEYGNRIEHIVLIKMVIEQFINHKTFGFKLIDLDEILFILNQLQNTQPGFNEDIFSKLIKFTIKMIIQHKSFDFNSLNIKKIIFLLIYQKNHITNIKFLLKELFNCPSFTLKNKNINKDMILTISKIENIELIEFMMNNITHHPTFNEENICIQEFLQVVIKIKDFQIFKYIIEKYFKQFYPIQLDSNNIEKIFMIIGKINNSIFIDFLINYLFHHEIFDLKKYIDNKSIDINKILKFSIKNNNVHLINYFNEYLLNNNDIKKDLIENLLLFSNKIDNTLVAKSLIEKLFNIEDFESITEINNLELKGLDNAYLILLLNIYIKLCSKKPIQYIIENNQININSRDKNGDYPLITAFYSLNEDNESKIIEIFDYLLDKGANVNIKNINNIPLIILALKNRKYIILQHLFRKSVSININSKNKKSSLLLTAIEQNNIDNVKSLINNENYNIKNENNNVNNDSWLTPLTLSYLLRRQEIFEVLINSSYIHSLDCYGYNILHFALFKEDKELIKNLILRNIEINSIKNNSCFKGHSSIEISIHLKNRELLLLLLKNKNVSINKTYIDKNPLLVAITMMRNYSLKEKLEWMGDLIKNGADVNSYDKNGLSIFMIAFKENALPIIKLLVENGANINNSINKNNKKMSIIRYAIENEDISKIECLIKHNKKDSLLDEDIETIINNDRLDIIQKLIPQYININRKDEYGFSLLCRAVFSDNIRIAKYFIDNGINIHNSINKIIEQIIYKTNLPMLKLLIPDYIDVNSKFNSSNEDYPQSLLKCAIDISNEPLIHYLIRCNADFQDVPNKTSLLDNYFNNNPKSSEIYPFIIKNSSLNEILIEIIEKERMDLLEILIDYGLDINKQYRDGKTLLIYAIEKRYIKLIEYLIENNVNINSLKCNFIKEIIIDKKVDILKFLLSNNIKIQYKYKYLNLIYTISNNIENSVLTILKKLDDISVVNDKIEIKDFIVEKDNVNMLKQIIPKIIDIHVKDINKYTPLVYAVESKNKEIIDYLIKCGASWEELKSIDINIELFKSFIHLQLPNILTIFNNNILKIHQKDENKDSMLIYSIQHGCEKVVKYLIDKGADINEQNGSGDVPLSIAIKKRKVDSFKLLIDNGADKSFTNNSNESLYDINKKYNNTEYQKVYIQINSILNHSIKNDNNYSSIKLAIISNNIIVVKELLEKDPANIESINKNIEIFKILVKKNSIEMIKCLVEHHLNVNAKDSQGFTPLIYAIMEENEMIIKYLITNGSNLTSINHINIESELFKSILKMDKSENLQSFHLLNIIYHNSIKGNQNDNNYDPIICFSIIHGKESLVQYLIDQGADVNSYSRSYKCPLILAIQTAKENIVKCLIRNGAKLNNYKENPPLVEAIKTNNENIIKYLIECGIDINERSHNVGSDTSLTVAIKNNNENLVKYLIEYGVEMNTEINQGESALIYAVRNQNMNIIQYLVESGADVNYKLCFNSPLLESIVSSNENIIKYLIDVGADVNVTNKDGESPLDLAIKNNMEGIINYLIYHKAKIDPNALIEASRTNNLNIVKYLIDNGADIKTSNTPLNLAIQNRNEAMVKYLIYCGADVNKSENLLPLVIAINNNDERFVKLLIQCGADINMDGGGYFVNIPLVCAVKNNNENLSRYLIQCGADINRCRQMYETPLIYAIQNENENLIRFLVDSGANIEKEGINGQHGANIDKSDALICAIDNGNDTIARYLIHQGANININDNNNGTPLCHAVQNGQMKLVKYLIENQADINQVTRDGEKTAISFAAIHGDENIIRYLIDKGSHINGERCRFTPLYYAIQHQNLNSIALLLDCGANINILKGGQTHLLTAIKTKNERMIKYLIDHGANVNQCDINDLTPLSCAIGLTDHYNRYYGFDDRSKDDDESAISFERKKERIVKYLIDHGADVHQDNGAVAPIIKAIDNGNIEIISYLIKHGVDINKKNYKSDDDTSYPLIRAIQGNNEKIVKFLISCGANVNQRMRYDETPLIYTIKNPTNSNKDYYQFSYFNDQEYEEEQQKNIEKKERIVKYLVEHGAEVNSEDYFGQHSLIHCIHAKNDNNIKIIDYLVNNGVDINKVDKQGNNALSLAMKNHHDIFVKYLLDLGATPPINKN</sequence>
<feature type="repeat" description="ANK" evidence="3">
    <location>
        <begin position="2661"/>
        <end position="2689"/>
    </location>
</feature>
<feature type="repeat" description="ANK" evidence="3">
    <location>
        <begin position="2333"/>
        <end position="2361"/>
    </location>
</feature>
<dbReference type="InterPro" id="IPR002110">
    <property type="entry name" value="Ankyrin_rpt"/>
</dbReference>
<keyword evidence="1" id="KW-0677">Repeat</keyword>
<dbReference type="InterPro" id="IPR036770">
    <property type="entry name" value="Ankyrin_rpt-contain_sf"/>
</dbReference>
<feature type="repeat" description="ANK" evidence="3">
    <location>
        <begin position="1993"/>
        <end position="2025"/>
    </location>
</feature>
<feature type="repeat" description="ANK" evidence="3">
    <location>
        <begin position="2365"/>
        <end position="2397"/>
    </location>
</feature>
<dbReference type="OrthoDB" id="2141591at2759"/>
<evidence type="ECO:0000256" key="3">
    <source>
        <dbReference type="PROSITE-ProRule" id="PRU00023"/>
    </source>
</evidence>
<feature type="repeat" description="ANK" evidence="3">
    <location>
        <begin position="2627"/>
        <end position="2659"/>
    </location>
</feature>
<feature type="repeat" description="ANK" evidence="3">
    <location>
        <begin position="2454"/>
        <end position="2486"/>
    </location>
</feature>
<evidence type="ECO:0000256" key="1">
    <source>
        <dbReference type="ARBA" id="ARBA00022737"/>
    </source>
</evidence>
<evidence type="ECO:0000313" key="4">
    <source>
        <dbReference type="EMBL" id="ORX49634.1"/>
    </source>
</evidence>
<keyword evidence="5" id="KW-1185">Reference proteome</keyword>
<accession>A0A1Y1VA49</accession>
<dbReference type="SUPFAM" id="SSF48403">
    <property type="entry name" value="Ankyrin repeat"/>
    <property type="match status" value="8"/>
</dbReference>
<evidence type="ECO:0000256" key="2">
    <source>
        <dbReference type="ARBA" id="ARBA00023043"/>
    </source>
</evidence>
<feature type="repeat" description="ANK" evidence="3">
    <location>
        <begin position="2693"/>
        <end position="2725"/>
    </location>
</feature>
<dbReference type="SMART" id="SM00248">
    <property type="entry name" value="ANK"/>
    <property type="match status" value="44"/>
</dbReference>
<dbReference type="Gene3D" id="1.25.40.20">
    <property type="entry name" value="Ankyrin repeat-containing domain"/>
    <property type="match status" value="10"/>
</dbReference>
<feature type="repeat" description="ANK" evidence="3">
    <location>
        <begin position="2127"/>
        <end position="2159"/>
    </location>
</feature>
<dbReference type="Pfam" id="PF00023">
    <property type="entry name" value="Ank"/>
    <property type="match status" value="1"/>
</dbReference>
<comment type="caution">
    <text evidence="4">The sequence shown here is derived from an EMBL/GenBank/DDBJ whole genome shotgun (WGS) entry which is preliminary data.</text>
</comment>
<dbReference type="Proteomes" id="UP000193719">
    <property type="component" value="Unassembled WGS sequence"/>
</dbReference>
<feature type="repeat" description="ANK" evidence="3">
    <location>
        <begin position="2853"/>
        <end position="2885"/>
    </location>
</feature>
<name>A0A1Y1VA49_9FUNG</name>
<evidence type="ECO:0000313" key="5">
    <source>
        <dbReference type="Proteomes" id="UP000193719"/>
    </source>
</evidence>
<dbReference type="EMBL" id="MCFH01000023">
    <property type="protein sequence ID" value="ORX49634.1"/>
    <property type="molecule type" value="Genomic_DNA"/>
</dbReference>
<feature type="repeat" description="ANK" evidence="3">
    <location>
        <begin position="2425"/>
        <end position="2457"/>
    </location>
</feature>
<keyword evidence="2 3" id="KW-0040">ANK repeat</keyword>
<feature type="repeat" description="ANK" evidence="3">
    <location>
        <begin position="1766"/>
        <end position="1798"/>
    </location>
</feature>
<feature type="repeat" description="ANK" evidence="3">
    <location>
        <begin position="2594"/>
        <end position="2626"/>
    </location>
</feature>
<feature type="repeat" description="ANK" evidence="3">
    <location>
        <begin position="2553"/>
        <end position="2585"/>
    </location>
</feature>
<organism evidence="4 5">
    <name type="scientific">Piromyces finnis</name>
    <dbReference type="NCBI Taxonomy" id="1754191"/>
    <lineage>
        <taxon>Eukaryota</taxon>
        <taxon>Fungi</taxon>
        <taxon>Fungi incertae sedis</taxon>
        <taxon>Chytridiomycota</taxon>
        <taxon>Chytridiomycota incertae sedis</taxon>
        <taxon>Neocallimastigomycetes</taxon>
        <taxon>Neocallimastigales</taxon>
        <taxon>Neocallimastigaceae</taxon>
        <taxon>Piromyces</taxon>
    </lineage>
</organism>
<reference evidence="4 5" key="2">
    <citation type="submission" date="2016-08" db="EMBL/GenBank/DDBJ databases">
        <title>Pervasive Adenine N6-methylation of Active Genes in Fungi.</title>
        <authorList>
            <consortium name="DOE Joint Genome Institute"/>
            <person name="Mondo S.J."/>
            <person name="Dannebaum R.O."/>
            <person name="Kuo R.C."/>
            <person name="Labutti K."/>
            <person name="Haridas S."/>
            <person name="Kuo A."/>
            <person name="Salamov A."/>
            <person name="Ahrendt S.R."/>
            <person name="Lipzen A."/>
            <person name="Sullivan W."/>
            <person name="Andreopoulos W.B."/>
            <person name="Clum A."/>
            <person name="Lindquist E."/>
            <person name="Daum C."/>
            <person name="Ramamoorthy G.K."/>
            <person name="Gryganskyi A."/>
            <person name="Culley D."/>
            <person name="Magnuson J.K."/>
            <person name="James T.Y."/>
            <person name="O'Malley M.A."/>
            <person name="Stajich J.E."/>
            <person name="Spatafora J.W."/>
            <person name="Visel A."/>
            <person name="Grigoriev I.V."/>
        </authorList>
    </citation>
    <scope>NUCLEOTIDE SEQUENCE [LARGE SCALE GENOMIC DNA]</scope>
    <source>
        <strain evidence="5">finn</strain>
    </source>
</reference>
<feature type="repeat" description="ANK" evidence="3">
    <location>
        <begin position="2300"/>
        <end position="2332"/>
    </location>
</feature>
<reference evidence="4 5" key="1">
    <citation type="submission" date="2016-08" db="EMBL/GenBank/DDBJ databases">
        <title>Genomes of anaerobic fungi encode conserved fungal cellulosomes for biomass hydrolysis.</title>
        <authorList>
            <consortium name="DOE Joint Genome Institute"/>
            <person name="Haitjema C.H."/>
            <person name="Gilmore S.P."/>
            <person name="Henske J.K."/>
            <person name="Solomon K.V."/>
            <person name="De Groot R."/>
            <person name="Kuo A."/>
            <person name="Mondo S.J."/>
            <person name="Salamov A.A."/>
            <person name="Labutti K."/>
            <person name="Zhao Z."/>
            <person name="Chiniquy J."/>
            <person name="Barry K."/>
            <person name="Brewer H.M."/>
            <person name="Purvine S.O."/>
            <person name="Wright A.T."/>
            <person name="Boxma B."/>
            <person name="Van Alen T."/>
            <person name="Hackstein J.H."/>
            <person name="Baker S.E."/>
            <person name="Grigoriev I.V."/>
            <person name="O'Malley M.A."/>
        </authorList>
    </citation>
    <scope>NUCLEOTIDE SEQUENCE [LARGE SCALE GENOMIC DNA]</scope>
    <source>
        <strain evidence="5">finn</strain>
    </source>
</reference>
<dbReference type="PROSITE" id="PS50088">
    <property type="entry name" value="ANK_REPEAT"/>
    <property type="match status" value="22"/>
</dbReference>
<feature type="repeat" description="ANK" evidence="3">
    <location>
        <begin position="2816"/>
        <end position="2848"/>
    </location>
</feature>
<dbReference type="STRING" id="1754191.A0A1Y1VA49"/>
<feature type="repeat" description="ANK" evidence="3">
    <location>
        <begin position="2725"/>
        <end position="2757"/>
    </location>
</feature>
<gene>
    <name evidence="4" type="ORF">BCR36DRAFT_450230</name>
</gene>
<dbReference type="Pfam" id="PF13637">
    <property type="entry name" value="Ank_4"/>
    <property type="match status" value="1"/>
</dbReference>